<dbReference type="AlphaFoldDB" id="A0A2Z5Y134"/>
<dbReference type="RefSeq" id="WP_015694613.1">
    <property type="nucleotide sequence ID" value="NZ_AP018492.1"/>
</dbReference>
<dbReference type="InterPro" id="IPR049492">
    <property type="entry name" value="BD-FAE-like_dom"/>
</dbReference>
<dbReference type="GeneID" id="57042977"/>
<proteinExistence type="predicted"/>
<dbReference type="Gene3D" id="3.40.50.1820">
    <property type="entry name" value="alpha/beta hydrolase"/>
    <property type="match status" value="1"/>
</dbReference>
<dbReference type="Pfam" id="PF20434">
    <property type="entry name" value="BD-FAE"/>
    <property type="match status" value="1"/>
</dbReference>
<evidence type="ECO:0000259" key="1">
    <source>
        <dbReference type="Pfam" id="PF20434"/>
    </source>
</evidence>
<organism evidence="2 3">
    <name type="scientific">Melissococcus plutonius</name>
    <dbReference type="NCBI Taxonomy" id="33970"/>
    <lineage>
        <taxon>Bacteria</taxon>
        <taxon>Bacillati</taxon>
        <taxon>Bacillota</taxon>
        <taxon>Bacilli</taxon>
        <taxon>Lactobacillales</taxon>
        <taxon>Enterococcaceae</taxon>
        <taxon>Melissococcus</taxon>
    </lineage>
</organism>
<evidence type="ECO:0000313" key="3">
    <source>
        <dbReference type="Proteomes" id="UP000269226"/>
    </source>
</evidence>
<dbReference type="InterPro" id="IPR050466">
    <property type="entry name" value="Carboxylest/Gibb_receptor"/>
</dbReference>
<feature type="domain" description="BD-FAE-like" evidence="1">
    <location>
        <begin position="47"/>
        <end position="229"/>
    </location>
</feature>
<gene>
    <name evidence="2" type="ORF">DAT561_0416</name>
</gene>
<reference evidence="2 3" key="1">
    <citation type="submission" date="2018-01" db="EMBL/GenBank/DDBJ databases">
        <title>Whole genome sequence of Melissococcus plutonius DAT561.</title>
        <authorList>
            <person name="Okumura K."/>
            <person name="Takamatsu D."/>
            <person name="Okura M."/>
        </authorList>
    </citation>
    <scope>NUCLEOTIDE SEQUENCE [LARGE SCALE GENOMIC DNA]</scope>
    <source>
        <strain evidence="2 3">DAT561</strain>
    </source>
</reference>
<dbReference type="EMBL" id="AP018492">
    <property type="protein sequence ID" value="BBC60553.1"/>
    <property type="molecule type" value="Genomic_DNA"/>
</dbReference>
<sequence>MEKIDIEAMRKQFSAIDTKRNTGLKEPQTIEINKNITYGPYGIENLLDIYYPKKPTKLLPTIISIHGGGFFYGDKEIYKFYTMFLATQGFTVINFNYRLAPNTRYPAPLEDTNNLMNWVLANHKEYFIDLENIFVVGDSAGAQIAEQYATLISNEAYKKLFDFKIAQIKFKAIALNCGVYFIGQNEEINKDFPYYFQDTIDKTLSSQFPVEKYITNNFPPTSIMTASHDFLKDLAAPFAQFLEIKQIPMQYNLYENEDGSELGHVFHLDQKSDIARICNLTELAFFKDYITEA</sequence>
<dbReference type="Proteomes" id="UP000269226">
    <property type="component" value="Chromosome"/>
</dbReference>
<dbReference type="PANTHER" id="PTHR23024:SF24">
    <property type="entry name" value="ALPHA_BETA HYDROLASE FOLD-3 DOMAIN-CONTAINING PROTEIN"/>
    <property type="match status" value="1"/>
</dbReference>
<protein>
    <submittedName>
        <fullName evidence="2">Esteraselipase</fullName>
    </submittedName>
</protein>
<evidence type="ECO:0000313" key="2">
    <source>
        <dbReference type="EMBL" id="BBC60553.1"/>
    </source>
</evidence>
<accession>A0A2Z5Y134</accession>
<dbReference type="SUPFAM" id="SSF53474">
    <property type="entry name" value="alpha/beta-Hydrolases"/>
    <property type="match status" value="1"/>
</dbReference>
<name>A0A2Z5Y134_9ENTE</name>
<dbReference type="PANTHER" id="PTHR23024">
    <property type="entry name" value="ARYLACETAMIDE DEACETYLASE"/>
    <property type="match status" value="1"/>
</dbReference>
<dbReference type="InterPro" id="IPR029058">
    <property type="entry name" value="AB_hydrolase_fold"/>
</dbReference>